<accession>A0ABS9YED8</accession>
<dbReference type="Gene3D" id="1.10.357.40">
    <property type="entry name" value="YbiA-like"/>
    <property type="match status" value="1"/>
</dbReference>
<feature type="domain" description="DUF7639" evidence="6">
    <location>
        <begin position="113"/>
        <end position="200"/>
    </location>
</feature>
<evidence type="ECO:0000256" key="1">
    <source>
        <dbReference type="ARBA" id="ARBA00000022"/>
    </source>
</evidence>
<evidence type="ECO:0000259" key="6">
    <source>
        <dbReference type="Pfam" id="PF24645"/>
    </source>
</evidence>
<evidence type="ECO:0000313" key="7">
    <source>
        <dbReference type="EMBL" id="MCI3275574.1"/>
    </source>
</evidence>
<evidence type="ECO:0000259" key="4">
    <source>
        <dbReference type="Pfam" id="PF08719"/>
    </source>
</evidence>
<proteinExistence type="predicted"/>
<evidence type="ECO:0000259" key="5">
    <source>
        <dbReference type="Pfam" id="PF24644"/>
    </source>
</evidence>
<dbReference type="CDD" id="cd15457">
    <property type="entry name" value="NADAR"/>
    <property type="match status" value="1"/>
</dbReference>
<dbReference type="InterPro" id="IPR012816">
    <property type="entry name" value="NADAR"/>
</dbReference>
<feature type="domain" description="NADAR" evidence="4">
    <location>
        <begin position="252"/>
        <end position="368"/>
    </location>
</feature>
<gene>
    <name evidence="7" type="ORF">MQP27_31270</name>
</gene>
<evidence type="ECO:0000256" key="2">
    <source>
        <dbReference type="ARBA" id="ARBA00000751"/>
    </source>
</evidence>
<dbReference type="InterPro" id="IPR056056">
    <property type="entry name" value="DUF7639"/>
</dbReference>
<dbReference type="RefSeq" id="WP_242769861.1">
    <property type="nucleotide sequence ID" value="NZ_JALDAY010000010.1"/>
</dbReference>
<protein>
    <submittedName>
        <fullName evidence="7">NADAR family protein</fullName>
    </submittedName>
</protein>
<dbReference type="EMBL" id="JALDAY010000010">
    <property type="protein sequence ID" value="MCI3275574.1"/>
    <property type="molecule type" value="Genomic_DNA"/>
</dbReference>
<evidence type="ECO:0000313" key="8">
    <source>
        <dbReference type="Proteomes" id="UP001165269"/>
    </source>
</evidence>
<reference evidence="7" key="1">
    <citation type="submission" date="2022-03" db="EMBL/GenBank/DDBJ databases">
        <title>Streptomyces 7R015 and 7R016 isolated from Barleria lupulina in Thailand.</title>
        <authorList>
            <person name="Kanchanasin P."/>
            <person name="Phongsopitanun W."/>
            <person name="Tanasupawat S."/>
        </authorList>
    </citation>
    <scope>NUCLEOTIDE SEQUENCE</scope>
    <source>
        <strain evidence="7">7R015</strain>
    </source>
</reference>
<dbReference type="Pfam" id="PF08719">
    <property type="entry name" value="NADAR"/>
    <property type="match status" value="1"/>
</dbReference>
<evidence type="ECO:0000256" key="3">
    <source>
        <dbReference type="SAM" id="MobiDB-lite"/>
    </source>
</evidence>
<organism evidence="7 8">
    <name type="scientific">Streptomyces cylindrosporus</name>
    <dbReference type="NCBI Taxonomy" id="2927583"/>
    <lineage>
        <taxon>Bacteria</taxon>
        <taxon>Bacillati</taxon>
        <taxon>Actinomycetota</taxon>
        <taxon>Actinomycetes</taxon>
        <taxon>Kitasatosporales</taxon>
        <taxon>Streptomycetaceae</taxon>
        <taxon>Streptomyces</taxon>
    </lineage>
</organism>
<sequence length="379" mass="41899">MGWRGPTYRTVDGERIGGTWCHVWRRHRGSDEYFVEDLVVFADGAVGCGELTDLAGLERMLAAGRIAVTDPATPPREEPAGRWASRSGGPLTPESFLAEVADRIEELAGRPTAVQRCREAVGRFRKTPTEANRGRLREAYLAIPAHLRIFCLGDMDRQDRPLRILLTDIGEPVDGDGPVVTAEMHQDALDYFKHEDEAVEGERAAQAVRHADDPTAPGRPAVVLHETYFPNGRPADPGLSALRNDFPAPVRWAGDIYPSVLHGYWALSVAEEADRVTVRDAPTPREAHELGSRAARRDDWTAVRLGVMAGLLRAKFTQHPELAEILLGTGDATIAYTGYSESPYWRDTRDRGGRNWTGRLLELVRAELLAGRVSWPTGE</sequence>
<dbReference type="InterPro" id="IPR056055">
    <property type="entry name" value="DUF7638"/>
</dbReference>
<name>A0ABS9YED8_9ACTN</name>
<comment type="caution">
    <text evidence="7">The sequence shown here is derived from an EMBL/GenBank/DDBJ whole genome shotgun (WGS) entry which is preliminary data.</text>
</comment>
<dbReference type="Pfam" id="PF24644">
    <property type="entry name" value="DUF7638"/>
    <property type="match status" value="1"/>
</dbReference>
<dbReference type="SUPFAM" id="SSF143990">
    <property type="entry name" value="YbiA-like"/>
    <property type="match status" value="1"/>
</dbReference>
<comment type="catalytic activity">
    <reaction evidence="2">
        <text>2,5-diamino-6-hydroxy-4-(5-phosphoribosylamino)-pyrimidine + H2O = 2,5,6-triamino-4-hydroxypyrimidine + D-ribose 5-phosphate</text>
        <dbReference type="Rhea" id="RHEA:23436"/>
        <dbReference type="ChEBI" id="CHEBI:15377"/>
        <dbReference type="ChEBI" id="CHEBI:58614"/>
        <dbReference type="ChEBI" id="CHEBI:78346"/>
        <dbReference type="ChEBI" id="CHEBI:137796"/>
    </reaction>
</comment>
<dbReference type="InterPro" id="IPR037238">
    <property type="entry name" value="YbiA-like_sf"/>
</dbReference>
<feature type="domain" description="DUF7638" evidence="5">
    <location>
        <begin position="6"/>
        <end position="111"/>
    </location>
</feature>
<comment type="catalytic activity">
    <reaction evidence="1">
        <text>5-amino-6-(5-phospho-D-ribosylamino)uracil + H2O = 5,6-diaminouracil + D-ribose 5-phosphate</text>
        <dbReference type="Rhea" id="RHEA:55020"/>
        <dbReference type="ChEBI" id="CHEBI:15377"/>
        <dbReference type="ChEBI" id="CHEBI:46252"/>
        <dbReference type="ChEBI" id="CHEBI:58453"/>
        <dbReference type="ChEBI" id="CHEBI:78346"/>
    </reaction>
</comment>
<keyword evidence="8" id="KW-1185">Reference proteome</keyword>
<feature type="region of interest" description="Disordered" evidence="3">
    <location>
        <begin position="69"/>
        <end position="90"/>
    </location>
</feature>
<dbReference type="Pfam" id="PF24645">
    <property type="entry name" value="DUF7639"/>
    <property type="match status" value="1"/>
</dbReference>
<dbReference type="Proteomes" id="UP001165269">
    <property type="component" value="Unassembled WGS sequence"/>
</dbReference>